<organism evidence="3 4">
    <name type="scientific">Gordonia insulae</name>
    <dbReference type="NCBI Taxonomy" id="2420509"/>
    <lineage>
        <taxon>Bacteria</taxon>
        <taxon>Bacillati</taxon>
        <taxon>Actinomycetota</taxon>
        <taxon>Actinomycetes</taxon>
        <taxon>Mycobacteriales</taxon>
        <taxon>Gordoniaceae</taxon>
        <taxon>Gordonia</taxon>
    </lineage>
</organism>
<evidence type="ECO:0000256" key="1">
    <source>
        <dbReference type="SAM" id="Phobius"/>
    </source>
</evidence>
<accession>A0A3G8JSI1</accession>
<proteinExistence type="predicted"/>
<dbReference type="InterPro" id="IPR013830">
    <property type="entry name" value="SGNH_hydro"/>
</dbReference>
<keyword evidence="1" id="KW-0472">Membrane</keyword>
<keyword evidence="4" id="KW-1185">Reference proteome</keyword>
<dbReference type="Pfam" id="PF13472">
    <property type="entry name" value="Lipase_GDSL_2"/>
    <property type="match status" value="1"/>
</dbReference>
<dbReference type="AlphaFoldDB" id="A0A3G8JSI1"/>
<protein>
    <recommendedName>
        <fullName evidence="2">SGNH hydrolase-type esterase domain-containing protein</fullName>
    </recommendedName>
</protein>
<keyword evidence="1" id="KW-1133">Transmembrane helix</keyword>
<feature type="transmembrane region" description="Helical" evidence="1">
    <location>
        <begin position="21"/>
        <end position="46"/>
    </location>
</feature>
<feature type="domain" description="SGNH hydrolase-type esterase" evidence="2">
    <location>
        <begin position="120"/>
        <end position="262"/>
    </location>
</feature>
<dbReference type="KEGG" id="gom:D7316_04707"/>
<sequence>MNSLKQLASPLDRRFRPRVSRVRIVMIAIAGTLVACLVAGCVVLAARSSGATDTDSRPEASLTDLRGVMASNSDVTVSVLGDSTGNTSDEWVGLWARALSVHHIVRLHLWDKDRSRFFFQPYLYGATGPQLSIWNGSVSGSSAGQAIPNLNILQPTRPDIVLLSFGHNQHPGTASRDSEDLFQAIRNRWGKSVAVAVILQNAATSPRSSRSARNVEEIRFWALGRGLPIIDVFSAFHKSRDLGSLIVPDGLGVHPNAAGSQLWFETVWSALD</sequence>
<name>A0A3G8JSI1_9ACTN</name>
<dbReference type="CDD" id="cd00229">
    <property type="entry name" value="SGNH_hydrolase"/>
    <property type="match status" value="1"/>
</dbReference>
<dbReference type="Gene3D" id="3.40.50.1110">
    <property type="entry name" value="SGNH hydrolase"/>
    <property type="match status" value="1"/>
</dbReference>
<reference evidence="3 4" key="1">
    <citation type="submission" date="2018-11" db="EMBL/GenBank/DDBJ databases">
        <title>Gordonia insulae sp. nov., isolated from an island soil.</title>
        <authorList>
            <person name="Kim Y.S."/>
            <person name="Kim S.B."/>
        </authorList>
    </citation>
    <scope>NUCLEOTIDE SEQUENCE [LARGE SCALE GENOMIC DNA]</scope>
    <source>
        <strain evidence="3 4">MMS17-SY073</strain>
    </source>
</reference>
<dbReference type="Proteomes" id="UP000271469">
    <property type="component" value="Chromosome"/>
</dbReference>
<evidence type="ECO:0000313" key="4">
    <source>
        <dbReference type="Proteomes" id="UP000271469"/>
    </source>
</evidence>
<dbReference type="EMBL" id="CP033972">
    <property type="protein sequence ID" value="AZG48094.1"/>
    <property type="molecule type" value="Genomic_DNA"/>
</dbReference>
<evidence type="ECO:0000259" key="2">
    <source>
        <dbReference type="Pfam" id="PF13472"/>
    </source>
</evidence>
<evidence type="ECO:0000313" key="3">
    <source>
        <dbReference type="EMBL" id="AZG48094.1"/>
    </source>
</evidence>
<dbReference type="InterPro" id="IPR036514">
    <property type="entry name" value="SGNH_hydro_sf"/>
</dbReference>
<dbReference type="SUPFAM" id="SSF52266">
    <property type="entry name" value="SGNH hydrolase"/>
    <property type="match status" value="1"/>
</dbReference>
<keyword evidence="1" id="KW-0812">Transmembrane</keyword>
<gene>
    <name evidence="3" type="ORF">D7316_04707</name>
</gene>